<gene>
    <name evidence="1" type="ORF">IAC57_00635</name>
</gene>
<evidence type="ECO:0000313" key="2">
    <source>
        <dbReference type="Proteomes" id="UP000824081"/>
    </source>
</evidence>
<name>A0A9D1SGC2_9FIRM</name>
<comment type="caution">
    <text evidence="1">The sequence shown here is derived from an EMBL/GenBank/DDBJ whole genome shotgun (WGS) entry which is preliminary data.</text>
</comment>
<dbReference type="AlphaFoldDB" id="A0A9D1SGC2"/>
<reference evidence="1" key="2">
    <citation type="journal article" date="2021" name="PeerJ">
        <title>Extensive microbial diversity within the chicken gut microbiome revealed by metagenomics and culture.</title>
        <authorList>
            <person name="Gilroy R."/>
            <person name="Ravi A."/>
            <person name="Getino M."/>
            <person name="Pursley I."/>
            <person name="Horton D.L."/>
            <person name="Alikhan N.F."/>
            <person name="Baker D."/>
            <person name="Gharbi K."/>
            <person name="Hall N."/>
            <person name="Watson M."/>
            <person name="Adriaenssens E.M."/>
            <person name="Foster-Nyarko E."/>
            <person name="Jarju S."/>
            <person name="Secka A."/>
            <person name="Antonio M."/>
            <person name="Oren A."/>
            <person name="Chaudhuri R.R."/>
            <person name="La Ragione R."/>
            <person name="Hildebrand F."/>
            <person name="Pallen M.J."/>
        </authorList>
    </citation>
    <scope>NUCLEOTIDE SEQUENCE</scope>
    <source>
        <strain evidence="1">11687</strain>
    </source>
</reference>
<reference evidence="1" key="1">
    <citation type="submission" date="2020-10" db="EMBL/GenBank/DDBJ databases">
        <authorList>
            <person name="Gilroy R."/>
        </authorList>
    </citation>
    <scope>NUCLEOTIDE SEQUENCE</scope>
    <source>
        <strain evidence="1">11687</strain>
    </source>
</reference>
<evidence type="ECO:0000313" key="1">
    <source>
        <dbReference type="EMBL" id="HIU58583.1"/>
    </source>
</evidence>
<dbReference type="EMBL" id="DVMZ01000017">
    <property type="protein sequence ID" value="HIU58583.1"/>
    <property type="molecule type" value="Genomic_DNA"/>
</dbReference>
<organism evidence="1 2">
    <name type="scientific">Candidatus Scatosoma pullistercoris</name>
    <dbReference type="NCBI Taxonomy" id="2840934"/>
    <lineage>
        <taxon>Bacteria</taxon>
        <taxon>Bacillati</taxon>
        <taxon>Bacillota</taxon>
        <taxon>Clostridia</taxon>
        <taxon>Candidatus Scatosoma</taxon>
    </lineage>
</organism>
<protein>
    <submittedName>
        <fullName evidence="1">Uncharacterized protein</fullName>
    </submittedName>
</protein>
<accession>A0A9D1SGC2</accession>
<proteinExistence type="predicted"/>
<dbReference type="Proteomes" id="UP000824081">
    <property type="component" value="Unassembled WGS sequence"/>
</dbReference>
<sequence length="114" mass="12863">METKKTIFVEKGNYEKDGKTFNRYFVRGTVRGVELEAGVVPPDVGGYRVLDVVYGSEKEAELILTPYEIKDDSGRTISGNTYSVRTVDEDGVVYECKVKPARESDKSMLQMLLR</sequence>